<proteinExistence type="predicted"/>
<dbReference type="AlphaFoldDB" id="A0A2B7X3P2"/>
<name>A0A2B7X3P2_9EURO</name>
<dbReference type="EMBL" id="PDNB01000147">
    <property type="protein sequence ID" value="PGH03509.1"/>
    <property type="molecule type" value="Genomic_DNA"/>
</dbReference>
<evidence type="ECO:0000313" key="2">
    <source>
        <dbReference type="Proteomes" id="UP000223968"/>
    </source>
</evidence>
<keyword evidence="2" id="KW-1185">Reference proteome</keyword>
<accession>A0A2B7X3P2</accession>
<evidence type="ECO:0000313" key="1">
    <source>
        <dbReference type="EMBL" id="PGH03509.1"/>
    </source>
</evidence>
<comment type="caution">
    <text evidence="1">The sequence shown here is derived from an EMBL/GenBank/DDBJ whole genome shotgun (WGS) entry which is preliminary data.</text>
</comment>
<gene>
    <name evidence="1" type="ORF">AJ79_07344</name>
</gene>
<reference evidence="1 2" key="1">
    <citation type="submission" date="2017-10" db="EMBL/GenBank/DDBJ databases">
        <title>Comparative genomics in systemic dimorphic fungi from Ajellomycetaceae.</title>
        <authorList>
            <person name="Munoz J.F."/>
            <person name="Mcewen J.G."/>
            <person name="Clay O.K."/>
            <person name="Cuomo C.A."/>
        </authorList>
    </citation>
    <scope>NUCLEOTIDE SEQUENCE [LARGE SCALE GENOMIC DNA]</scope>
    <source>
        <strain evidence="1 2">UAMH5409</strain>
    </source>
</reference>
<organism evidence="1 2">
    <name type="scientific">Helicocarpus griseus UAMH5409</name>
    <dbReference type="NCBI Taxonomy" id="1447875"/>
    <lineage>
        <taxon>Eukaryota</taxon>
        <taxon>Fungi</taxon>
        <taxon>Dikarya</taxon>
        <taxon>Ascomycota</taxon>
        <taxon>Pezizomycotina</taxon>
        <taxon>Eurotiomycetes</taxon>
        <taxon>Eurotiomycetidae</taxon>
        <taxon>Onygenales</taxon>
        <taxon>Ajellomycetaceae</taxon>
        <taxon>Helicocarpus</taxon>
    </lineage>
</organism>
<sequence>MEFVAKPPTKIGVKKQFQRAMTVKIRYKKRIEHPPDNMKFYLKVFPEGRDDVFEAIRRIRKDDLEGIYTTDRLSQDFQLEDNKTTVEIPLDAFAKRANTISRFCWFHPRQRGNALGGKHLFYLTVLKLLLVAPRRRTTRIHIFQLGTVSNIPKAIEGSENIIVVEETAARFEISPSVYVHNLRQSPADDLKLTEAT</sequence>
<protein>
    <submittedName>
        <fullName evidence="1">Uncharacterized protein</fullName>
    </submittedName>
</protein>
<dbReference type="Proteomes" id="UP000223968">
    <property type="component" value="Unassembled WGS sequence"/>
</dbReference>